<gene>
    <name evidence="1" type="ORF">JRO89_XS05G0132800</name>
</gene>
<dbReference type="EMBL" id="JAFEMO010000005">
    <property type="protein sequence ID" value="KAH7570554.1"/>
    <property type="molecule type" value="Genomic_DNA"/>
</dbReference>
<dbReference type="Proteomes" id="UP000827721">
    <property type="component" value="Unassembled WGS sequence"/>
</dbReference>
<protein>
    <submittedName>
        <fullName evidence="1">Uncharacterized protein</fullName>
    </submittedName>
</protein>
<evidence type="ECO:0000313" key="2">
    <source>
        <dbReference type="Proteomes" id="UP000827721"/>
    </source>
</evidence>
<proteinExistence type="predicted"/>
<sequence length="201" mass="23191">MTTEERNERRRKGLCFKCSEKFGPGHVCKKLFLIQTTLEDNDDDVEIEDDGALHELALERPEISLHVISRLRTPETMGVLGTLTHEAVTLLIDSNSSHNFISKHIAKTQDFKPFQMDIWSAENQVVDNREFQRAAKKKRILLEMITAERMPHIQLNMHLQIKQLLQKYEDVAEPERLPPIQSCDHKIPLQSGQGPISVRPY</sequence>
<reference evidence="1 2" key="1">
    <citation type="submission" date="2021-02" db="EMBL/GenBank/DDBJ databases">
        <title>Plant Genome Project.</title>
        <authorList>
            <person name="Zhang R.-G."/>
        </authorList>
    </citation>
    <scope>NUCLEOTIDE SEQUENCE [LARGE SCALE GENOMIC DNA]</scope>
    <source>
        <tissue evidence="1">Leaves</tissue>
    </source>
</reference>
<comment type="caution">
    <text evidence="1">The sequence shown here is derived from an EMBL/GenBank/DDBJ whole genome shotgun (WGS) entry which is preliminary data.</text>
</comment>
<keyword evidence="2" id="KW-1185">Reference proteome</keyword>
<organism evidence="1 2">
    <name type="scientific">Xanthoceras sorbifolium</name>
    <dbReference type="NCBI Taxonomy" id="99658"/>
    <lineage>
        <taxon>Eukaryota</taxon>
        <taxon>Viridiplantae</taxon>
        <taxon>Streptophyta</taxon>
        <taxon>Embryophyta</taxon>
        <taxon>Tracheophyta</taxon>
        <taxon>Spermatophyta</taxon>
        <taxon>Magnoliopsida</taxon>
        <taxon>eudicotyledons</taxon>
        <taxon>Gunneridae</taxon>
        <taxon>Pentapetalae</taxon>
        <taxon>rosids</taxon>
        <taxon>malvids</taxon>
        <taxon>Sapindales</taxon>
        <taxon>Sapindaceae</taxon>
        <taxon>Xanthoceroideae</taxon>
        <taxon>Xanthoceras</taxon>
    </lineage>
</organism>
<evidence type="ECO:0000313" key="1">
    <source>
        <dbReference type="EMBL" id="KAH7570554.1"/>
    </source>
</evidence>
<name>A0ABQ8I261_9ROSI</name>
<accession>A0ABQ8I261</accession>